<dbReference type="AlphaFoldDB" id="A0A438N4K5"/>
<organism evidence="9 10">
    <name type="scientific">Exophiala mesophila</name>
    <name type="common">Black yeast-like fungus</name>
    <dbReference type="NCBI Taxonomy" id="212818"/>
    <lineage>
        <taxon>Eukaryota</taxon>
        <taxon>Fungi</taxon>
        <taxon>Dikarya</taxon>
        <taxon>Ascomycota</taxon>
        <taxon>Pezizomycotina</taxon>
        <taxon>Eurotiomycetes</taxon>
        <taxon>Chaetothyriomycetidae</taxon>
        <taxon>Chaetothyriales</taxon>
        <taxon>Herpotrichiellaceae</taxon>
        <taxon>Exophiala</taxon>
    </lineage>
</organism>
<evidence type="ECO:0000256" key="8">
    <source>
        <dbReference type="RuleBase" id="RU000528"/>
    </source>
</evidence>
<dbReference type="OrthoDB" id="4158714at2759"/>
<dbReference type="PANTHER" id="PTHR10484">
    <property type="entry name" value="HISTONE H4"/>
    <property type="match status" value="1"/>
</dbReference>
<accession>A0A438N4K5</accession>
<comment type="similarity">
    <text evidence="3 8">Belongs to the histone H4 family.</text>
</comment>
<evidence type="ECO:0000256" key="5">
    <source>
        <dbReference type="ARBA" id="ARBA00023125"/>
    </source>
</evidence>
<protein>
    <recommendedName>
        <fullName evidence="8">Histone H4</fullName>
    </recommendedName>
</protein>
<gene>
    <name evidence="9" type="ORF">B0A52_05332</name>
</gene>
<reference evidence="9 10" key="1">
    <citation type="submission" date="2017-03" db="EMBL/GenBank/DDBJ databases">
        <title>Genomes of endolithic fungi from Antarctica.</title>
        <authorList>
            <person name="Coleine C."/>
            <person name="Masonjones S."/>
            <person name="Stajich J.E."/>
        </authorList>
    </citation>
    <scope>NUCLEOTIDE SEQUENCE [LARGE SCALE GENOMIC DNA]</scope>
    <source>
        <strain evidence="9 10">CCFEE 6314</strain>
    </source>
</reference>
<dbReference type="GO" id="GO:0046982">
    <property type="term" value="F:protein heterodimerization activity"/>
    <property type="evidence" value="ECO:0007669"/>
    <property type="project" value="InterPro"/>
</dbReference>
<evidence type="ECO:0000256" key="6">
    <source>
        <dbReference type="ARBA" id="ARBA00023242"/>
    </source>
</evidence>
<evidence type="ECO:0000256" key="3">
    <source>
        <dbReference type="ARBA" id="ARBA00006564"/>
    </source>
</evidence>
<keyword evidence="5 8" id="KW-0238">DNA-binding</keyword>
<dbReference type="PRINTS" id="PR00623">
    <property type="entry name" value="HISTONEH4"/>
</dbReference>
<dbReference type="GO" id="GO:0000786">
    <property type="term" value="C:nucleosome"/>
    <property type="evidence" value="ECO:0007669"/>
    <property type="project" value="UniProtKB-KW"/>
</dbReference>
<dbReference type="GO" id="GO:0005634">
    <property type="term" value="C:nucleus"/>
    <property type="evidence" value="ECO:0007669"/>
    <property type="project" value="UniProtKB-SubCell"/>
</dbReference>
<dbReference type="EMBL" id="NAJM01000021">
    <property type="protein sequence ID" value="RVX70682.1"/>
    <property type="molecule type" value="Genomic_DNA"/>
</dbReference>
<dbReference type="SUPFAM" id="SSF47113">
    <property type="entry name" value="Histone-fold"/>
    <property type="match status" value="1"/>
</dbReference>
<evidence type="ECO:0000313" key="10">
    <source>
        <dbReference type="Proteomes" id="UP000288859"/>
    </source>
</evidence>
<evidence type="ECO:0000313" key="9">
    <source>
        <dbReference type="EMBL" id="RVX70682.1"/>
    </source>
</evidence>
<comment type="subunit">
    <text evidence="8">The nucleosome is a histone octamer containing two molecules each of H2A, H2B, H3 and H4 assembled in one H3-H4 heterotetramer and two H2A-H2B heterodimers. The octamer wraps approximately 147 bp of DNA.</text>
</comment>
<dbReference type="InterPro" id="IPR009072">
    <property type="entry name" value="Histone-fold"/>
</dbReference>
<dbReference type="InterPro" id="IPR001951">
    <property type="entry name" value="Histone_H4"/>
</dbReference>
<proteinExistence type="inferred from homology"/>
<dbReference type="SMART" id="SM00417">
    <property type="entry name" value="H4"/>
    <property type="match status" value="1"/>
</dbReference>
<dbReference type="Proteomes" id="UP000288859">
    <property type="component" value="Unassembled WGS sequence"/>
</dbReference>
<evidence type="ECO:0000256" key="1">
    <source>
        <dbReference type="ARBA" id="ARBA00004123"/>
    </source>
</evidence>
<keyword evidence="6 8" id="KW-0539">Nucleus</keyword>
<dbReference type="CDD" id="cd22912">
    <property type="entry name" value="HFD_H4"/>
    <property type="match status" value="1"/>
</dbReference>
<keyword evidence="4 8" id="KW-0158">Chromosome</keyword>
<dbReference type="GO" id="GO:0030527">
    <property type="term" value="F:structural constituent of chromatin"/>
    <property type="evidence" value="ECO:0007669"/>
    <property type="project" value="InterPro"/>
</dbReference>
<evidence type="ECO:0000256" key="2">
    <source>
        <dbReference type="ARBA" id="ARBA00004286"/>
    </source>
</evidence>
<dbReference type="Gene3D" id="1.10.20.10">
    <property type="entry name" value="Histone, subunit A"/>
    <property type="match status" value="1"/>
</dbReference>
<sequence>MATTMQSSHVTAPVPASGATSKDLGLGISYTSGMRKNTGQPYIGRGLNVPGARINKRHRVARGQMAAIHGITKGDIRRLARRGGIKRIKMDIYDTVRTVLDNHLRDILKRVTLILEHQDRKIVKTDDIVYALYRMGRPLYGFCDPALEPSRTRGRLP</sequence>
<comment type="subcellular location">
    <subcellularLocation>
        <location evidence="2">Chromosome</location>
    </subcellularLocation>
    <subcellularLocation>
        <location evidence="1">Nucleus</location>
    </subcellularLocation>
</comment>
<evidence type="ECO:0000256" key="4">
    <source>
        <dbReference type="ARBA" id="ARBA00022454"/>
    </source>
</evidence>
<dbReference type="GO" id="GO:0003677">
    <property type="term" value="F:DNA binding"/>
    <property type="evidence" value="ECO:0007669"/>
    <property type="project" value="UniProtKB-KW"/>
</dbReference>
<keyword evidence="7 8" id="KW-0544">Nucleosome core</keyword>
<evidence type="ECO:0000256" key="7">
    <source>
        <dbReference type="ARBA" id="ARBA00023269"/>
    </source>
</evidence>
<comment type="caution">
    <text evidence="9">The sequence shown here is derived from an EMBL/GenBank/DDBJ whole genome shotgun (WGS) entry which is preliminary data.</text>
</comment>
<name>A0A438N4K5_EXOME</name>
<comment type="function">
    <text evidence="8">Core component of nucleosome. Nucleosomes wrap and compact DNA into chromatin, limiting DNA accessibility to the cellular machineries which require DNA as a template. Histones thereby play a central role in transcription regulation, DNA repair, DNA replication and chromosomal stability. DNA accessibility is regulated via a complex set of post-translational modifications of histones, also called histone code, and nucleosome remodeling.</text>
</comment>